<comment type="caution">
    <text evidence="11">The sequence shown here is derived from an EMBL/GenBank/DDBJ whole genome shotgun (WGS) entry which is preliminary data.</text>
</comment>
<dbReference type="AlphaFoldDB" id="A0AAW1PFU5"/>
<feature type="compositionally biased region" description="Polar residues" evidence="9">
    <location>
        <begin position="529"/>
        <end position="545"/>
    </location>
</feature>
<accession>A0AAW1PFU5</accession>
<dbReference type="GO" id="GO:0008810">
    <property type="term" value="F:cellulase activity"/>
    <property type="evidence" value="ECO:0007669"/>
    <property type="project" value="UniProtKB-EC"/>
</dbReference>
<keyword evidence="12" id="KW-1185">Reference proteome</keyword>
<evidence type="ECO:0000256" key="1">
    <source>
        <dbReference type="ARBA" id="ARBA00000966"/>
    </source>
</evidence>
<name>A0AAW1PFU5_9CHLO</name>
<protein>
    <recommendedName>
        <fullName evidence="3">cellulase</fullName>
        <ecNumber evidence="3">3.2.1.4</ecNumber>
    </recommendedName>
</protein>
<organism evidence="11 12">
    <name type="scientific">[Myrmecia] bisecta</name>
    <dbReference type="NCBI Taxonomy" id="41462"/>
    <lineage>
        <taxon>Eukaryota</taxon>
        <taxon>Viridiplantae</taxon>
        <taxon>Chlorophyta</taxon>
        <taxon>core chlorophytes</taxon>
        <taxon>Trebouxiophyceae</taxon>
        <taxon>Trebouxiales</taxon>
        <taxon>Trebouxiaceae</taxon>
        <taxon>Myrmecia</taxon>
    </lineage>
</organism>
<comment type="catalytic activity">
    <reaction evidence="1">
        <text>Endohydrolysis of (1-&gt;4)-beta-D-glucosidic linkages in cellulose, lichenin and cereal beta-D-glucans.</text>
        <dbReference type="EC" id="3.2.1.4"/>
    </reaction>
</comment>
<evidence type="ECO:0000256" key="5">
    <source>
        <dbReference type="ARBA" id="ARBA00023001"/>
    </source>
</evidence>
<evidence type="ECO:0000256" key="9">
    <source>
        <dbReference type="SAM" id="MobiDB-lite"/>
    </source>
</evidence>
<reference evidence="11 12" key="1">
    <citation type="journal article" date="2024" name="Nat. Commun.">
        <title>Phylogenomics reveals the evolutionary origins of lichenization in chlorophyte algae.</title>
        <authorList>
            <person name="Puginier C."/>
            <person name="Libourel C."/>
            <person name="Otte J."/>
            <person name="Skaloud P."/>
            <person name="Haon M."/>
            <person name="Grisel S."/>
            <person name="Petersen M."/>
            <person name="Berrin J.G."/>
            <person name="Delaux P.M."/>
            <person name="Dal Grande F."/>
            <person name="Keller J."/>
        </authorList>
    </citation>
    <scope>NUCLEOTIDE SEQUENCE [LARGE SCALE GENOMIC DNA]</scope>
    <source>
        <strain evidence="11 12">SAG 2043</strain>
    </source>
</reference>
<keyword evidence="7" id="KW-0326">Glycosidase</keyword>
<evidence type="ECO:0000259" key="10">
    <source>
        <dbReference type="Pfam" id="PF00759"/>
    </source>
</evidence>
<dbReference type="EMBL" id="JALJOR010000013">
    <property type="protein sequence ID" value="KAK9806714.1"/>
    <property type="molecule type" value="Genomic_DNA"/>
</dbReference>
<dbReference type="SUPFAM" id="SSF48208">
    <property type="entry name" value="Six-hairpin glycosidases"/>
    <property type="match status" value="1"/>
</dbReference>
<dbReference type="InterPro" id="IPR012341">
    <property type="entry name" value="6hp_glycosidase-like_sf"/>
</dbReference>
<dbReference type="Gene3D" id="1.50.10.10">
    <property type="match status" value="1"/>
</dbReference>
<dbReference type="Pfam" id="PF00759">
    <property type="entry name" value="Glyco_hydro_9"/>
    <property type="match status" value="1"/>
</dbReference>
<dbReference type="InterPro" id="IPR001701">
    <property type="entry name" value="Glyco_hydro_9"/>
</dbReference>
<dbReference type="Proteomes" id="UP001489004">
    <property type="component" value="Unassembled WGS sequence"/>
</dbReference>
<keyword evidence="6" id="KW-0119">Carbohydrate metabolism</keyword>
<sequence>MPRNTAAQQASGQAYDYNVLLGNSLWFYEAQRSGRLPAGNRVPWRGDSALGDRHSLSGSDLTGGLYDAGDGLKLTFPLAYTLATLAYGILEFEQGYKAAGQFDIALSNLRWGTDYLIKCHIAPLEYVVQVGLSTLDHSFWGRPEDMTMPRPAFAIDASQPSSDLLGAVAAALAASALVFRRSDAEYAGLLLSEGQSLFSWATASEGKYTGHVPDKKYPSNSYLDDLTLAATWLYFASAEHTYLQQANMYWTRSLAQEGSQYYKVSNWENQLWTAGALLAQLQLNDAQYIGLVEGFLDTYITGGDGVVFTPKGLAWTGNYAPLRNAMGAAFVAQAYASWLVGRNQPKALTYQCFAQAQIRYAAGDSGQSFIVGFGNNPPTHATHRAASCPYPQDGPCDVDTYRGKQPNAHVLYGALVGGPLQDDSFLDARTNFLTDQVGLDFNAGLTGAAAAMLMPGQPDWSYCQCILQNGVSNCPVPVPSAMRPTSTPTAMPPSASPSEGSPDGTTCIPQPVQPAASSPQSSEGDPQPGDSSPQTSLTSPGQTALGQGIVQAPSVAAAPSGPPTEAQQSDAGRQVLPPFAQCGGEGGSCADYAAGACTDAPFPGELLPMMCSGH</sequence>
<dbReference type="PANTHER" id="PTHR22298">
    <property type="entry name" value="ENDO-1,4-BETA-GLUCANASE"/>
    <property type="match status" value="1"/>
</dbReference>
<evidence type="ECO:0000313" key="12">
    <source>
        <dbReference type="Proteomes" id="UP001489004"/>
    </source>
</evidence>
<keyword evidence="8" id="KW-0624">Polysaccharide degradation</keyword>
<evidence type="ECO:0000313" key="11">
    <source>
        <dbReference type="EMBL" id="KAK9806714.1"/>
    </source>
</evidence>
<evidence type="ECO:0000256" key="3">
    <source>
        <dbReference type="ARBA" id="ARBA00012601"/>
    </source>
</evidence>
<evidence type="ECO:0000256" key="8">
    <source>
        <dbReference type="ARBA" id="ARBA00023326"/>
    </source>
</evidence>
<dbReference type="EC" id="3.2.1.4" evidence="3"/>
<evidence type="ECO:0000256" key="6">
    <source>
        <dbReference type="ARBA" id="ARBA00023277"/>
    </source>
</evidence>
<keyword evidence="4" id="KW-0378">Hydrolase</keyword>
<comment type="similarity">
    <text evidence="2">Belongs to the glycosyl hydrolase 9 (cellulase E) family.</text>
</comment>
<dbReference type="GO" id="GO:0030245">
    <property type="term" value="P:cellulose catabolic process"/>
    <property type="evidence" value="ECO:0007669"/>
    <property type="project" value="UniProtKB-KW"/>
</dbReference>
<gene>
    <name evidence="11" type="ORF">WJX72_000352</name>
</gene>
<evidence type="ECO:0000256" key="2">
    <source>
        <dbReference type="ARBA" id="ARBA00007072"/>
    </source>
</evidence>
<feature type="region of interest" description="Disordered" evidence="9">
    <location>
        <begin position="482"/>
        <end position="584"/>
    </location>
</feature>
<evidence type="ECO:0000256" key="4">
    <source>
        <dbReference type="ARBA" id="ARBA00022801"/>
    </source>
</evidence>
<evidence type="ECO:0000256" key="7">
    <source>
        <dbReference type="ARBA" id="ARBA00023295"/>
    </source>
</evidence>
<proteinExistence type="inferred from homology"/>
<feature type="domain" description="Glycoside hydrolase family 9" evidence="10">
    <location>
        <begin position="17"/>
        <end position="448"/>
    </location>
</feature>
<dbReference type="InterPro" id="IPR008928">
    <property type="entry name" value="6-hairpin_glycosidase_sf"/>
</dbReference>
<feature type="compositionally biased region" description="Low complexity" evidence="9">
    <location>
        <begin position="509"/>
        <end position="522"/>
    </location>
</feature>
<keyword evidence="5" id="KW-0136">Cellulose degradation</keyword>